<proteinExistence type="inferred from homology"/>
<comment type="pathway">
    <text evidence="1 4">Carotenoid biosynthesis.</text>
</comment>
<evidence type="ECO:0000259" key="5">
    <source>
        <dbReference type="Pfam" id="PF01593"/>
    </source>
</evidence>
<evidence type="ECO:0000256" key="1">
    <source>
        <dbReference type="ARBA" id="ARBA00004829"/>
    </source>
</evidence>
<comment type="similarity">
    <text evidence="4">Belongs to the carotenoid/retinoid oxidoreductase family.</text>
</comment>
<dbReference type="NCBIfam" id="TIGR02734">
    <property type="entry name" value="crtI_fam"/>
    <property type="match status" value="1"/>
</dbReference>
<dbReference type="Gene3D" id="3.50.50.60">
    <property type="entry name" value="FAD/NAD(P)-binding domain"/>
    <property type="match status" value="2"/>
</dbReference>
<dbReference type="KEGG" id="jte:ASJ30_09950"/>
<evidence type="ECO:0000256" key="3">
    <source>
        <dbReference type="ARBA" id="ARBA00023002"/>
    </source>
</evidence>
<sequence>MRPLPWTGRTSQPREPGTACIIGGGVSGLATAGLLAADGWQVDLVERSERPGGRAGLWEHDGYRFDTGPSWYLMPEVFAHFFEMLGTSVDAELDLVRLDPGYRVFFEHDDEPVDVRATRAANEALFESLEAGAGSALSDYLDSARHVYELAVDRFLYTSFDSSGSLLNTDVLRNGPRLSSLLTRSLESHIATRFDDARLRQILGYPAVFLGTSPDRAPSMYHLMSWMDLAEGVLYPAGGFTTIVDALVRVAERHGVRLRTSTTATAIRTTAARGRRARVIGVDVTGPDGETQEIPCDAVIGAADLHHVETALLPEHLQTYPQSWWEQVDPGPGGVLAMLGVDGELPQLAHHSLFFTTDWRRNFDDILGPEPRVPDPASIYVCRPSASDSTVAPASKENLFVLVPVPADPTIGRGGTDGAGDPGVERTVDAAIDQIAAWAGVPDLAERVEVRRTVGPEDFVQDLSSFSGSMLGPGHVLRQSAFFRADNVSKKVDGLYYAGYSTRPGIGLPMCLISAELVLKRLRGDTSSGPSVTPTADAEVG</sequence>
<keyword evidence="2 4" id="KW-0125">Carotenoid biosynthesis</keyword>
<dbReference type="EMBL" id="CP013290">
    <property type="protein sequence ID" value="APH01808.1"/>
    <property type="molecule type" value="Genomic_DNA"/>
</dbReference>
<name>A0A1L3MHL5_9MICO</name>
<dbReference type="InterPro" id="IPR036188">
    <property type="entry name" value="FAD/NAD-bd_sf"/>
</dbReference>
<gene>
    <name evidence="6" type="ORF">ASJ30_09950</name>
</gene>
<dbReference type="PANTHER" id="PTHR43734:SF1">
    <property type="entry name" value="PHYTOENE DESATURASE"/>
    <property type="match status" value="1"/>
</dbReference>
<evidence type="ECO:0000256" key="2">
    <source>
        <dbReference type="ARBA" id="ARBA00022746"/>
    </source>
</evidence>
<evidence type="ECO:0000313" key="7">
    <source>
        <dbReference type="Proteomes" id="UP000182938"/>
    </source>
</evidence>
<dbReference type="Proteomes" id="UP000182938">
    <property type="component" value="Chromosome"/>
</dbReference>
<evidence type="ECO:0000313" key="6">
    <source>
        <dbReference type="EMBL" id="APH01808.1"/>
    </source>
</evidence>
<dbReference type="GO" id="GO:0016117">
    <property type="term" value="P:carotenoid biosynthetic process"/>
    <property type="evidence" value="ECO:0007669"/>
    <property type="project" value="UniProtKB-KW"/>
</dbReference>
<reference evidence="6 7" key="1">
    <citation type="submission" date="2015-11" db="EMBL/GenBank/DDBJ databases">
        <authorList>
            <person name="Zhang Y."/>
            <person name="Guo Z."/>
        </authorList>
    </citation>
    <scope>NUCLEOTIDE SEQUENCE [LARGE SCALE GENOMIC DNA]</scope>
    <source>
        <strain evidence="6 7">YFY001</strain>
    </source>
</reference>
<feature type="domain" description="Amine oxidase" evidence="5">
    <location>
        <begin position="26"/>
        <end position="516"/>
    </location>
</feature>
<dbReference type="RefSeq" id="WP_072624966.1">
    <property type="nucleotide sequence ID" value="NZ_CP013290.1"/>
</dbReference>
<dbReference type="GO" id="GO:0016491">
    <property type="term" value="F:oxidoreductase activity"/>
    <property type="evidence" value="ECO:0007669"/>
    <property type="project" value="UniProtKB-KW"/>
</dbReference>
<dbReference type="AlphaFoldDB" id="A0A1L3MHL5"/>
<accession>A0A1L3MHL5</accession>
<keyword evidence="7" id="KW-1185">Reference proteome</keyword>
<protein>
    <submittedName>
        <fullName evidence="6">Phytoene dehydrogenase</fullName>
    </submittedName>
</protein>
<dbReference type="SUPFAM" id="SSF51905">
    <property type="entry name" value="FAD/NAD(P)-binding domain"/>
    <property type="match status" value="1"/>
</dbReference>
<dbReference type="InterPro" id="IPR014105">
    <property type="entry name" value="Carotenoid/retinoid_OxRdtase"/>
</dbReference>
<dbReference type="Pfam" id="PF01593">
    <property type="entry name" value="Amino_oxidase"/>
    <property type="match status" value="1"/>
</dbReference>
<keyword evidence="3 4" id="KW-0560">Oxidoreductase</keyword>
<evidence type="ECO:0000256" key="4">
    <source>
        <dbReference type="RuleBase" id="RU362075"/>
    </source>
</evidence>
<dbReference type="PANTHER" id="PTHR43734">
    <property type="entry name" value="PHYTOENE DESATURASE"/>
    <property type="match status" value="1"/>
</dbReference>
<organism evidence="6 7">
    <name type="scientific">Janibacter indicus</name>
    <dbReference type="NCBI Taxonomy" id="857417"/>
    <lineage>
        <taxon>Bacteria</taxon>
        <taxon>Bacillati</taxon>
        <taxon>Actinomycetota</taxon>
        <taxon>Actinomycetes</taxon>
        <taxon>Micrococcales</taxon>
        <taxon>Intrasporangiaceae</taxon>
        <taxon>Janibacter</taxon>
    </lineage>
</organism>
<dbReference type="InterPro" id="IPR002937">
    <property type="entry name" value="Amino_oxidase"/>
</dbReference>